<feature type="region of interest" description="Disordered" evidence="1">
    <location>
        <begin position="1"/>
        <end position="36"/>
    </location>
</feature>
<keyword evidence="3" id="KW-1185">Reference proteome</keyword>
<evidence type="ECO:0000313" key="3">
    <source>
        <dbReference type="Proteomes" id="UP001341245"/>
    </source>
</evidence>
<evidence type="ECO:0008006" key="4">
    <source>
        <dbReference type="Google" id="ProtNLM"/>
    </source>
</evidence>
<feature type="compositionally biased region" description="Polar residues" evidence="1">
    <location>
        <begin position="23"/>
        <end position="36"/>
    </location>
</feature>
<feature type="compositionally biased region" description="Polar residues" evidence="1">
    <location>
        <begin position="232"/>
        <end position="245"/>
    </location>
</feature>
<evidence type="ECO:0000256" key="1">
    <source>
        <dbReference type="SAM" id="MobiDB-lite"/>
    </source>
</evidence>
<reference evidence="2 3" key="1">
    <citation type="submission" date="2023-11" db="EMBL/GenBank/DDBJ databases">
        <title>Draft genome sequence and annotation of the polyextremotolerant black yeast-like fungus Aureobasidium pullulans NRRL 62042.</title>
        <authorList>
            <person name="Dielentheis-Frenken M.R.E."/>
            <person name="Wibberg D."/>
            <person name="Blank L.M."/>
            <person name="Tiso T."/>
        </authorList>
    </citation>
    <scope>NUCLEOTIDE SEQUENCE [LARGE SCALE GENOMIC DNA]</scope>
    <source>
        <strain evidence="2 3">NRRL 62042</strain>
    </source>
</reference>
<organism evidence="2 3">
    <name type="scientific">Aureobasidium pullulans</name>
    <name type="common">Black yeast</name>
    <name type="synonym">Pullularia pullulans</name>
    <dbReference type="NCBI Taxonomy" id="5580"/>
    <lineage>
        <taxon>Eukaryota</taxon>
        <taxon>Fungi</taxon>
        <taxon>Dikarya</taxon>
        <taxon>Ascomycota</taxon>
        <taxon>Pezizomycotina</taxon>
        <taxon>Dothideomycetes</taxon>
        <taxon>Dothideomycetidae</taxon>
        <taxon>Dothideales</taxon>
        <taxon>Saccotheciaceae</taxon>
        <taxon>Aureobasidium</taxon>
    </lineage>
</organism>
<gene>
    <name evidence="2" type="ORF">QM012_000332</name>
</gene>
<feature type="region of interest" description="Disordered" evidence="1">
    <location>
        <begin position="182"/>
        <end position="272"/>
    </location>
</feature>
<protein>
    <recommendedName>
        <fullName evidence="4">DUF4048 domain-containing protein</fullName>
    </recommendedName>
</protein>
<dbReference type="EMBL" id="JASGXD010000001">
    <property type="protein sequence ID" value="KAK6008429.1"/>
    <property type="molecule type" value="Genomic_DNA"/>
</dbReference>
<sequence length="371" mass="40188">MDSVLLDAPPTKQVPPKSPPLAFQTTSNDSLWTPSFNPMAMQSLSQVSSPYYLGTSPTENDMQAQLDKLNEALRLQHQAFVAERESWQMERDRMQRRVSALESLLKSPNGQSPARSPAISPQIGVKPAPSQLPSIAEVDTSRLSPDIPRVKRDAAPVHIDIPTLADASVFDSDATLEEVLQGDLPASPPATRNILSPPPPANRRHAGHTPLKAPHPGEFSPALSTRSDKLTDTPTRANTLMNEVMSQDDGANEDRSLKGPLHMPSLPCNPGAENFTVDMLDAKLKDISEHPEENQPIVCQSANLVLDEPSEASPVPEEKVDSASSDSKDKPEPSSSESKDKDALDDEGIRLRTKPSSNFGAPLGSMGGWRR</sequence>
<evidence type="ECO:0000313" key="2">
    <source>
        <dbReference type="EMBL" id="KAK6008429.1"/>
    </source>
</evidence>
<feature type="compositionally biased region" description="Basic and acidic residues" evidence="1">
    <location>
        <begin position="316"/>
        <end position="350"/>
    </location>
</feature>
<comment type="caution">
    <text evidence="2">The sequence shown here is derived from an EMBL/GenBank/DDBJ whole genome shotgun (WGS) entry which is preliminary data.</text>
</comment>
<dbReference type="Proteomes" id="UP001341245">
    <property type="component" value="Unassembled WGS sequence"/>
</dbReference>
<name>A0ABR0TVD4_AURPU</name>
<proteinExistence type="predicted"/>
<feature type="region of interest" description="Disordered" evidence="1">
    <location>
        <begin position="287"/>
        <end position="371"/>
    </location>
</feature>
<accession>A0ABR0TVD4</accession>
<feature type="region of interest" description="Disordered" evidence="1">
    <location>
        <begin position="105"/>
        <end position="131"/>
    </location>
</feature>